<evidence type="ECO:0000256" key="3">
    <source>
        <dbReference type="ARBA" id="ARBA00009721"/>
    </source>
</evidence>
<evidence type="ECO:0000256" key="5">
    <source>
        <dbReference type="ARBA" id="ARBA00023079"/>
    </source>
</evidence>
<comment type="caution">
    <text evidence="11">The sequence shown here is derived from an EMBL/GenBank/DDBJ whole genome shotgun (WGS) entry which is preliminary data.</text>
</comment>
<evidence type="ECO:0000256" key="8">
    <source>
        <dbReference type="HAMAP-Rule" id="MF_00544"/>
    </source>
</evidence>
<dbReference type="Gene3D" id="3.40.640.10">
    <property type="entry name" value="Type I PLP-dependent aspartate aminotransferase-like (Major domain)"/>
    <property type="match status" value="1"/>
</dbReference>
<dbReference type="PANTHER" id="PTHR32325:SF4">
    <property type="entry name" value="TRYPTOPHANASE"/>
    <property type="match status" value="1"/>
</dbReference>
<dbReference type="UniPathway" id="UPA00332">
    <property type="reaction ID" value="UER00452"/>
</dbReference>
<sequence>MSTYFPEPYKIKMVEPIQLIPKEERKRKIEQAGYNPFLLKSDDVYIDLLTDSGTGAMSDKQWAGLMMGDESYAGSRNFYHLEQTVQELIGYQYVIPTHQGRGAEQVLFPQLIHNQGQAVLGNMHFDTTKAHIELNQAKAINLVIDEAYDTSNDHPFKGNFDINKLNSYIKKHGKENIAFILITITCNSAGGQPVSMQNIKEVSQIGKSNHIPVFFDAARFAENAYFIKKREVGYENKSIRDIVLEMFSYGDGLTMSAKKDGLVNIGGILAIRNDNELFEQCRSFIVPMEGFPTYGGLAGRDMEALAIGLQEVVEFDYLEHRIRQVQLLGDLLKNDGIPIQEPIGGHAVFIDAQKFLPHISKTQFPAHALAVALYLESGIRGVEIGSLLFGRDIKTGEDGLSPLELLRLTIPRRVYTDNHIRYIADGIKAVYKKRNEVQGVSFTYEPKILRHFTSRFTLSNNSVQKNKETITQTESMK</sequence>
<comment type="catalytic activity">
    <reaction evidence="7 8">
        <text>L-tryptophan + H2O = indole + pyruvate + NH4(+)</text>
        <dbReference type="Rhea" id="RHEA:19553"/>
        <dbReference type="ChEBI" id="CHEBI:15361"/>
        <dbReference type="ChEBI" id="CHEBI:15377"/>
        <dbReference type="ChEBI" id="CHEBI:16881"/>
        <dbReference type="ChEBI" id="CHEBI:28938"/>
        <dbReference type="ChEBI" id="CHEBI:57912"/>
        <dbReference type="EC" id="4.1.99.1"/>
    </reaction>
</comment>
<dbReference type="OrthoDB" id="9764079at2"/>
<organism evidence="11 12">
    <name type="scientific">Chengkuizengella marina</name>
    <dbReference type="NCBI Taxonomy" id="2507566"/>
    <lineage>
        <taxon>Bacteria</taxon>
        <taxon>Bacillati</taxon>
        <taxon>Bacillota</taxon>
        <taxon>Bacilli</taxon>
        <taxon>Bacillales</taxon>
        <taxon>Paenibacillaceae</taxon>
        <taxon>Chengkuizengella</taxon>
    </lineage>
</organism>
<feature type="domain" description="Aromatic amino acid beta-eliminating lyase/threonine aldolase" evidence="10">
    <location>
        <begin position="47"/>
        <end position="424"/>
    </location>
</feature>
<dbReference type="PROSITE" id="PS00853">
    <property type="entry name" value="BETA_ELIM_LYASE"/>
    <property type="match status" value="1"/>
</dbReference>
<keyword evidence="6 8" id="KW-0456">Lyase</keyword>
<evidence type="ECO:0000313" key="11">
    <source>
        <dbReference type="EMBL" id="NBI29691.1"/>
    </source>
</evidence>
<gene>
    <name evidence="8" type="primary">tnaA</name>
    <name evidence="11" type="ORF">ERL59_12045</name>
</gene>
<dbReference type="InterPro" id="IPR001597">
    <property type="entry name" value="ArAA_b-elim_lyase/Thr_aldolase"/>
</dbReference>
<proteinExistence type="inferred from homology"/>
<dbReference type="RefSeq" id="WP_160646497.1">
    <property type="nucleotide sequence ID" value="NZ_SIJB01000027.1"/>
</dbReference>
<dbReference type="EMBL" id="SIJB01000027">
    <property type="protein sequence ID" value="NBI29691.1"/>
    <property type="molecule type" value="Genomic_DNA"/>
</dbReference>
<dbReference type="PIRSF" id="PIRSF001386">
    <property type="entry name" value="Trpase"/>
    <property type="match status" value="1"/>
</dbReference>
<dbReference type="InterPro" id="IPR015424">
    <property type="entry name" value="PyrdxlP-dep_Trfase"/>
</dbReference>
<accession>A0A6N9Q4K4</accession>
<evidence type="ECO:0000313" key="12">
    <source>
        <dbReference type="Proteomes" id="UP000448943"/>
    </source>
</evidence>
<name>A0A6N9Q4K4_9BACL</name>
<evidence type="ECO:0000256" key="7">
    <source>
        <dbReference type="ARBA" id="ARBA00047962"/>
    </source>
</evidence>
<comment type="pathway">
    <text evidence="2 8">Amino-acid degradation; L-tryptophan degradation via pyruvate pathway; indole and pyruvate from L-tryptophan: step 1/1.</text>
</comment>
<feature type="modified residue" description="N6-(pyridoxal phosphate)lysine" evidence="8 9">
    <location>
        <position position="259"/>
    </location>
</feature>
<dbReference type="InterPro" id="IPR015422">
    <property type="entry name" value="PyrdxlP-dep_Trfase_small"/>
</dbReference>
<dbReference type="HAMAP" id="MF_00544">
    <property type="entry name" value="Tryptophanase"/>
    <property type="match status" value="1"/>
</dbReference>
<evidence type="ECO:0000256" key="4">
    <source>
        <dbReference type="ARBA" id="ARBA00022898"/>
    </source>
</evidence>
<dbReference type="PANTHER" id="PTHR32325">
    <property type="entry name" value="BETA-ELIMINATING LYASE-LIKE PROTEIN-RELATED"/>
    <property type="match status" value="1"/>
</dbReference>
<dbReference type="EC" id="4.1.99.1" evidence="8"/>
<dbReference type="InterPro" id="IPR013440">
    <property type="entry name" value="TNase"/>
</dbReference>
<dbReference type="Gene3D" id="3.90.1150.10">
    <property type="entry name" value="Aspartate Aminotransferase, domain 1"/>
    <property type="match status" value="1"/>
</dbReference>
<keyword evidence="4 8" id="KW-0663">Pyridoxal phosphate</keyword>
<dbReference type="InterPro" id="IPR018176">
    <property type="entry name" value="Tryptophanase_CS"/>
</dbReference>
<evidence type="ECO:0000256" key="6">
    <source>
        <dbReference type="ARBA" id="ARBA00023239"/>
    </source>
</evidence>
<dbReference type="GO" id="GO:0009034">
    <property type="term" value="F:tryptophanase activity"/>
    <property type="evidence" value="ECO:0007669"/>
    <property type="project" value="UniProtKB-UniRule"/>
</dbReference>
<evidence type="ECO:0000259" key="10">
    <source>
        <dbReference type="Pfam" id="PF01212"/>
    </source>
</evidence>
<reference evidence="11 12" key="1">
    <citation type="submission" date="2019-01" db="EMBL/GenBank/DDBJ databases">
        <title>Chengkuizengella sp. nov., isolated from deep-sea sediment of East Pacific Ocean.</title>
        <authorList>
            <person name="Yang J."/>
            <person name="Lai Q."/>
            <person name="Shao Z."/>
        </authorList>
    </citation>
    <scope>NUCLEOTIDE SEQUENCE [LARGE SCALE GENOMIC DNA]</scope>
    <source>
        <strain evidence="11 12">YPA3-1-1</strain>
    </source>
</reference>
<comment type="subunit">
    <text evidence="8">Homotetramer.</text>
</comment>
<comment type="cofactor">
    <cofactor evidence="1 8 9">
        <name>pyridoxal 5'-phosphate</name>
        <dbReference type="ChEBI" id="CHEBI:597326"/>
    </cofactor>
</comment>
<dbReference type="AlphaFoldDB" id="A0A6N9Q4K4"/>
<dbReference type="NCBIfam" id="NF009709">
    <property type="entry name" value="PRK13238.1"/>
    <property type="match status" value="1"/>
</dbReference>
<keyword evidence="5 8" id="KW-0823">Tryptophan catabolism</keyword>
<protein>
    <recommendedName>
        <fullName evidence="8">Tryptophanase</fullName>
        <ecNumber evidence="8">4.1.99.1</ecNumber>
    </recommendedName>
    <alternativeName>
        <fullName evidence="8">L-tryptophan indole-lyase</fullName>
        <shortName evidence="8">TNase</shortName>
    </alternativeName>
</protein>
<comment type="similarity">
    <text evidence="3 8">Belongs to the beta-eliminating lyase family.</text>
</comment>
<evidence type="ECO:0000256" key="1">
    <source>
        <dbReference type="ARBA" id="ARBA00001933"/>
    </source>
</evidence>
<dbReference type="Pfam" id="PF01212">
    <property type="entry name" value="Beta_elim_lyase"/>
    <property type="match status" value="1"/>
</dbReference>
<dbReference type="CDD" id="cd00617">
    <property type="entry name" value="Tnase_like"/>
    <property type="match status" value="1"/>
</dbReference>
<evidence type="ECO:0000256" key="9">
    <source>
        <dbReference type="PIRSR" id="PIRSR611166-50"/>
    </source>
</evidence>
<keyword evidence="12" id="KW-1185">Reference proteome</keyword>
<dbReference type="Proteomes" id="UP000448943">
    <property type="component" value="Unassembled WGS sequence"/>
</dbReference>
<dbReference type="InterPro" id="IPR011166">
    <property type="entry name" value="Beta-eliminating_lyase"/>
</dbReference>
<dbReference type="InterPro" id="IPR015421">
    <property type="entry name" value="PyrdxlP-dep_Trfase_major"/>
</dbReference>
<evidence type="ECO:0000256" key="2">
    <source>
        <dbReference type="ARBA" id="ARBA00004662"/>
    </source>
</evidence>
<dbReference type="SUPFAM" id="SSF53383">
    <property type="entry name" value="PLP-dependent transferases"/>
    <property type="match status" value="1"/>
</dbReference>